<dbReference type="Gene3D" id="2.120.10.30">
    <property type="entry name" value="TolB, C-terminal domain"/>
    <property type="match status" value="1"/>
</dbReference>
<evidence type="ECO:0000313" key="2">
    <source>
        <dbReference type="EMBL" id="PSU47682.1"/>
    </source>
</evidence>
<keyword evidence="1" id="KW-0472">Membrane</keyword>
<keyword evidence="3" id="KW-1185">Reference proteome</keyword>
<dbReference type="PROSITE" id="PS51318">
    <property type="entry name" value="TAT"/>
    <property type="match status" value="1"/>
</dbReference>
<reference evidence="2 3" key="1">
    <citation type="submission" date="2018-01" db="EMBL/GenBank/DDBJ databases">
        <title>Whole genome sequencing of Histamine producing bacteria.</title>
        <authorList>
            <person name="Butler K."/>
        </authorList>
    </citation>
    <scope>NUCLEOTIDE SEQUENCE [LARGE SCALE GENOMIC DNA]</scope>
    <source>
        <strain evidence="2 3">JCM 12947</strain>
    </source>
</reference>
<dbReference type="AlphaFoldDB" id="A0A2T3JFF9"/>
<dbReference type="InterPro" id="IPR006311">
    <property type="entry name" value="TAT_signal"/>
</dbReference>
<proteinExistence type="predicted"/>
<dbReference type="PANTHER" id="PTHR35399:SF2">
    <property type="entry name" value="DUF839 DOMAIN-CONTAINING PROTEIN"/>
    <property type="match status" value="1"/>
</dbReference>
<keyword evidence="1" id="KW-1133">Transmembrane helix</keyword>
<gene>
    <name evidence="2" type="ORF">C9J12_14125</name>
</gene>
<evidence type="ECO:0000256" key="1">
    <source>
        <dbReference type="SAM" id="Phobius"/>
    </source>
</evidence>
<keyword evidence="1" id="KW-0812">Transmembrane</keyword>
<dbReference type="InterPro" id="IPR008557">
    <property type="entry name" value="PhoX"/>
</dbReference>
<evidence type="ECO:0000313" key="3">
    <source>
        <dbReference type="Proteomes" id="UP000240987"/>
    </source>
</evidence>
<dbReference type="PANTHER" id="PTHR35399">
    <property type="entry name" value="SLR8030 PROTEIN"/>
    <property type="match status" value="1"/>
</dbReference>
<name>A0A2T3JFF9_9GAMM</name>
<protein>
    <submittedName>
        <fullName evidence="2">Transcriptional initiation protein Tat</fullName>
    </submittedName>
</protein>
<dbReference type="OrthoDB" id="9801383at2"/>
<sequence length="640" mass="70884">MTTRMSPFERRENDIEPRNEASQLTTMIDASMSRRNFIGAASVMTAGAFMAGMPVSTLASNVQANSKLMGFNAVPVSTDDTVVVPDGYNAKVLIRWGDGLFPTAPQFDPTGNAPSSHQEVQFGDNTDGMTFFPLSDDHGVFAVNNEYCNNEYLFSHQGNKMTADDVKKSQAAHGISIFEVKRTDDNNWELVIDSKYNRRITANTEMEITGLVAGHPDVKTAADKAGKKALGTFGNCANGFTPWGTYLTCEENFNGYFGSKNAVKVNKEQKRYGVNEEDSGYHWFQHDDRFDIAKNPNEANRHGWVVEIDPMDPTSTPMKRTAMGRFKHENVAIVINKDGHIVAYMGDDERGEHLYRFVSKNKYIEGNDTENRQLLEEGTIYVAKFSTEDGKIGGTGQWIALTHGKNGLTKENGFPNQEYIHLYTRLAATQVGATTMDRPEWIAVHPNQEYVFCTLTNNKNRGVKEGQPVGGPNPRAANNYGQILRWRQVNDDHAHPTFAWDLYVIAGNPEVHKGTLYAGSKNINNENMFNSPDGLGFDAAGRLWIQTDGKYSNKGDYAGMGNNSMFCGDPKTGEIRRFMTGPIACEVTGLTFSPDYKTMFIGIQHPGEELEPSHWPDGGNSTPRSSIVMITKKDGSVIGS</sequence>
<organism evidence="2 3">
    <name type="scientific">Photobacterium frigidiphilum</name>
    <dbReference type="NCBI Taxonomy" id="264736"/>
    <lineage>
        <taxon>Bacteria</taxon>
        <taxon>Pseudomonadati</taxon>
        <taxon>Pseudomonadota</taxon>
        <taxon>Gammaproteobacteria</taxon>
        <taxon>Vibrionales</taxon>
        <taxon>Vibrionaceae</taxon>
        <taxon>Photobacterium</taxon>
    </lineage>
</organism>
<feature type="transmembrane region" description="Helical" evidence="1">
    <location>
        <begin position="37"/>
        <end position="59"/>
    </location>
</feature>
<dbReference type="InterPro" id="IPR011042">
    <property type="entry name" value="6-blade_b-propeller_TolB-like"/>
</dbReference>
<dbReference type="EMBL" id="PYMJ01000013">
    <property type="protein sequence ID" value="PSU47682.1"/>
    <property type="molecule type" value="Genomic_DNA"/>
</dbReference>
<dbReference type="SUPFAM" id="SSF63829">
    <property type="entry name" value="Calcium-dependent phosphotriesterase"/>
    <property type="match status" value="1"/>
</dbReference>
<comment type="caution">
    <text evidence="2">The sequence shown here is derived from an EMBL/GenBank/DDBJ whole genome shotgun (WGS) entry which is preliminary data.</text>
</comment>
<dbReference type="Proteomes" id="UP000240987">
    <property type="component" value="Unassembled WGS sequence"/>
</dbReference>
<dbReference type="Pfam" id="PF05787">
    <property type="entry name" value="PhoX"/>
    <property type="match status" value="1"/>
</dbReference>
<accession>A0A2T3JFF9</accession>